<evidence type="ECO:0000313" key="1">
    <source>
        <dbReference type="EMBL" id="KKM18435.1"/>
    </source>
</evidence>
<gene>
    <name evidence="1" type="ORF">LCGC14_1665730</name>
</gene>
<protein>
    <submittedName>
        <fullName evidence="1">Uncharacterized protein</fullName>
    </submittedName>
</protein>
<accession>A0A0F9KSN3</accession>
<proteinExistence type="predicted"/>
<dbReference type="AlphaFoldDB" id="A0A0F9KSN3"/>
<comment type="caution">
    <text evidence="1">The sequence shown here is derived from an EMBL/GenBank/DDBJ whole genome shotgun (WGS) entry which is preliminary data.</text>
</comment>
<reference evidence="1" key="1">
    <citation type="journal article" date="2015" name="Nature">
        <title>Complex archaea that bridge the gap between prokaryotes and eukaryotes.</title>
        <authorList>
            <person name="Spang A."/>
            <person name="Saw J.H."/>
            <person name="Jorgensen S.L."/>
            <person name="Zaremba-Niedzwiedzka K."/>
            <person name="Martijn J."/>
            <person name="Lind A.E."/>
            <person name="van Eijk R."/>
            <person name="Schleper C."/>
            <person name="Guy L."/>
            <person name="Ettema T.J."/>
        </authorList>
    </citation>
    <scope>NUCLEOTIDE SEQUENCE</scope>
</reference>
<name>A0A0F9KSN3_9ZZZZ</name>
<dbReference type="EMBL" id="LAZR01014222">
    <property type="protein sequence ID" value="KKM18435.1"/>
    <property type="molecule type" value="Genomic_DNA"/>
</dbReference>
<sequence>MRPDAGDEKSVRSSITKADLAREREVEELRQMLEIRMCRAFVWRLLIKCGYLHAPVTHELETFRQIGQKDIELWIINEVLTASPETLMVMWQEAKELKLEGAGEE</sequence>
<organism evidence="1">
    <name type="scientific">marine sediment metagenome</name>
    <dbReference type="NCBI Taxonomy" id="412755"/>
    <lineage>
        <taxon>unclassified sequences</taxon>
        <taxon>metagenomes</taxon>
        <taxon>ecological metagenomes</taxon>
    </lineage>
</organism>